<dbReference type="Gene3D" id="3.90.180.10">
    <property type="entry name" value="Medium-chain alcohol dehydrogenases, catalytic domain"/>
    <property type="match status" value="1"/>
</dbReference>
<dbReference type="Pfam" id="PF00107">
    <property type="entry name" value="ADH_zinc_N"/>
    <property type="match status" value="1"/>
</dbReference>
<dbReference type="PANTHER" id="PTHR43401:SF2">
    <property type="entry name" value="L-THREONINE 3-DEHYDROGENASE"/>
    <property type="match status" value="1"/>
</dbReference>
<keyword evidence="2 4" id="KW-0862">Zinc</keyword>
<evidence type="ECO:0000256" key="1">
    <source>
        <dbReference type="ARBA" id="ARBA00022723"/>
    </source>
</evidence>
<evidence type="ECO:0000256" key="3">
    <source>
        <dbReference type="ARBA" id="ARBA00023002"/>
    </source>
</evidence>
<name>A0A235B3L0_9BACL</name>
<dbReference type="PROSITE" id="PS00059">
    <property type="entry name" value="ADH_ZINC"/>
    <property type="match status" value="1"/>
</dbReference>
<dbReference type="InterPro" id="IPR002328">
    <property type="entry name" value="ADH_Zn_CS"/>
</dbReference>
<protein>
    <submittedName>
        <fullName evidence="6">Galactitol-1-phosphate 5-dehydrogenase</fullName>
    </submittedName>
</protein>
<evidence type="ECO:0000256" key="2">
    <source>
        <dbReference type="ARBA" id="ARBA00022833"/>
    </source>
</evidence>
<dbReference type="Gene3D" id="3.40.50.720">
    <property type="entry name" value="NAD(P)-binding Rossmann-like Domain"/>
    <property type="match status" value="1"/>
</dbReference>
<dbReference type="InterPro" id="IPR013154">
    <property type="entry name" value="ADH-like_N"/>
</dbReference>
<dbReference type="SMART" id="SM00829">
    <property type="entry name" value="PKS_ER"/>
    <property type="match status" value="1"/>
</dbReference>
<comment type="similarity">
    <text evidence="4">Belongs to the zinc-containing alcohol dehydrogenase family.</text>
</comment>
<sequence>MNALKLYGVGDLRHEQVKPPVIDEENEVIIRVKAAGICGSDLSRYRKLGPYIEGMVWGHEFTGVVETVGKEVTHVSPGDRIAACPAIVCGKCEPCLKGVPSQCMNLTVMGSRQPGCFAEFTKLPAANVWPLPDAISDDMAALIEPSAVAVHGLYRTDLRPGGSMAVLGCGNIGLLSIQWARLFGAKTVYAIDMDPEKLSVAKQMGADVIINPQEKSAYEQLMEYTDQKGVDVAVESAGSPFTSAEVLALPCKGGEVVFMGIPYEGVRIERFFFERIVRNELRVYGSWNAVSAPFPGKEWTTTLHMMRTGQLNVRPMITHRLPLREGVQVFEDMLHKRDFFGKVLLYPE</sequence>
<dbReference type="CDD" id="cd08236">
    <property type="entry name" value="sugar_DH"/>
    <property type="match status" value="1"/>
</dbReference>
<dbReference type="GO" id="GO:0008270">
    <property type="term" value="F:zinc ion binding"/>
    <property type="evidence" value="ECO:0007669"/>
    <property type="project" value="InterPro"/>
</dbReference>
<dbReference type="AlphaFoldDB" id="A0A235B3L0"/>
<organism evidence="6 7">
    <name type="scientific">Paludifilum halophilum</name>
    <dbReference type="NCBI Taxonomy" id="1642702"/>
    <lineage>
        <taxon>Bacteria</taxon>
        <taxon>Bacillati</taxon>
        <taxon>Bacillota</taxon>
        <taxon>Bacilli</taxon>
        <taxon>Bacillales</taxon>
        <taxon>Thermoactinomycetaceae</taxon>
        <taxon>Paludifilum</taxon>
    </lineage>
</organism>
<comment type="cofactor">
    <cofactor evidence="4">
        <name>Zn(2+)</name>
        <dbReference type="ChEBI" id="CHEBI:29105"/>
    </cofactor>
</comment>
<feature type="domain" description="Enoyl reductase (ER)" evidence="5">
    <location>
        <begin position="8"/>
        <end position="345"/>
    </location>
</feature>
<dbReference type="SUPFAM" id="SSF50129">
    <property type="entry name" value="GroES-like"/>
    <property type="match status" value="1"/>
</dbReference>
<dbReference type="InterPro" id="IPR050129">
    <property type="entry name" value="Zn_alcohol_dh"/>
</dbReference>
<dbReference type="GO" id="GO:0016491">
    <property type="term" value="F:oxidoreductase activity"/>
    <property type="evidence" value="ECO:0007669"/>
    <property type="project" value="UniProtKB-KW"/>
</dbReference>
<keyword evidence="3" id="KW-0560">Oxidoreductase</keyword>
<evidence type="ECO:0000256" key="4">
    <source>
        <dbReference type="RuleBase" id="RU361277"/>
    </source>
</evidence>
<comment type="caution">
    <text evidence="6">The sequence shown here is derived from an EMBL/GenBank/DDBJ whole genome shotgun (WGS) entry which is preliminary data.</text>
</comment>
<dbReference type="PANTHER" id="PTHR43401">
    <property type="entry name" value="L-THREONINE 3-DEHYDROGENASE"/>
    <property type="match status" value="1"/>
</dbReference>
<dbReference type="Pfam" id="PF08240">
    <property type="entry name" value="ADH_N"/>
    <property type="match status" value="1"/>
</dbReference>
<gene>
    <name evidence="6" type="ORF">CHM34_14830</name>
</gene>
<proteinExistence type="inferred from homology"/>
<reference evidence="6 7" key="1">
    <citation type="submission" date="2017-07" db="EMBL/GenBank/DDBJ databases">
        <title>The genome sequence of Paludifilum halophilum highlights mechanisms for microbial adaptation to high salt environemnts.</title>
        <authorList>
            <person name="Belbahri L."/>
        </authorList>
    </citation>
    <scope>NUCLEOTIDE SEQUENCE [LARGE SCALE GENOMIC DNA]</scope>
    <source>
        <strain evidence="6 7">DSM 102817</strain>
    </source>
</reference>
<keyword evidence="1 4" id="KW-0479">Metal-binding</keyword>
<evidence type="ECO:0000259" key="5">
    <source>
        <dbReference type="SMART" id="SM00829"/>
    </source>
</evidence>
<accession>A0A235B3L0</accession>
<dbReference type="InterPro" id="IPR013149">
    <property type="entry name" value="ADH-like_C"/>
</dbReference>
<dbReference type="RefSeq" id="WP_094265385.1">
    <property type="nucleotide sequence ID" value="NZ_NOWF01000009.1"/>
</dbReference>
<dbReference type="InterPro" id="IPR011032">
    <property type="entry name" value="GroES-like_sf"/>
</dbReference>
<dbReference type="EMBL" id="NOWF01000009">
    <property type="protein sequence ID" value="OYD06822.1"/>
    <property type="molecule type" value="Genomic_DNA"/>
</dbReference>
<evidence type="ECO:0000313" key="6">
    <source>
        <dbReference type="EMBL" id="OYD06822.1"/>
    </source>
</evidence>
<evidence type="ECO:0000313" key="7">
    <source>
        <dbReference type="Proteomes" id="UP000215459"/>
    </source>
</evidence>
<dbReference type="InterPro" id="IPR020843">
    <property type="entry name" value="ER"/>
</dbReference>
<dbReference type="OrthoDB" id="9770238at2"/>
<dbReference type="Proteomes" id="UP000215459">
    <property type="component" value="Unassembled WGS sequence"/>
</dbReference>
<keyword evidence="7" id="KW-1185">Reference proteome</keyword>
<dbReference type="InterPro" id="IPR036291">
    <property type="entry name" value="NAD(P)-bd_dom_sf"/>
</dbReference>
<dbReference type="SUPFAM" id="SSF51735">
    <property type="entry name" value="NAD(P)-binding Rossmann-fold domains"/>
    <property type="match status" value="1"/>
</dbReference>